<evidence type="ECO:0000313" key="4">
    <source>
        <dbReference type="Proteomes" id="UP001595868"/>
    </source>
</evidence>
<feature type="domain" description="Peptidoglycan binding-like" evidence="2">
    <location>
        <begin position="39"/>
        <end position="88"/>
    </location>
</feature>
<dbReference type="EMBL" id="JBHSBN010000028">
    <property type="protein sequence ID" value="MFC4109729.1"/>
    <property type="molecule type" value="Genomic_DNA"/>
</dbReference>
<dbReference type="InterPro" id="IPR036365">
    <property type="entry name" value="PGBD-like_sf"/>
</dbReference>
<organism evidence="3 4">
    <name type="scientific">Micromonospora zhanjiangensis</name>
    <dbReference type="NCBI Taxonomy" id="1522057"/>
    <lineage>
        <taxon>Bacteria</taxon>
        <taxon>Bacillati</taxon>
        <taxon>Actinomycetota</taxon>
        <taxon>Actinomycetes</taxon>
        <taxon>Micromonosporales</taxon>
        <taxon>Micromonosporaceae</taxon>
        <taxon>Micromonospora</taxon>
    </lineage>
</organism>
<feature type="chain" id="PRO_5046477482" evidence="1">
    <location>
        <begin position="35"/>
        <end position="246"/>
    </location>
</feature>
<dbReference type="InterPro" id="IPR023346">
    <property type="entry name" value="Lysozyme-like_dom_sf"/>
</dbReference>
<dbReference type="SUPFAM" id="SSF53955">
    <property type="entry name" value="Lysozyme-like"/>
    <property type="match status" value="1"/>
</dbReference>
<keyword evidence="4" id="KW-1185">Reference proteome</keyword>
<dbReference type="Pfam" id="PF01471">
    <property type="entry name" value="PG_binding_1"/>
    <property type="match status" value="2"/>
</dbReference>
<dbReference type="Proteomes" id="UP001595868">
    <property type="component" value="Unassembled WGS sequence"/>
</dbReference>
<dbReference type="RefSeq" id="WP_377551493.1">
    <property type="nucleotide sequence ID" value="NZ_JBHSBN010000028.1"/>
</dbReference>
<comment type="caution">
    <text evidence="3">The sequence shown here is derived from an EMBL/GenBank/DDBJ whole genome shotgun (WGS) entry which is preliminary data.</text>
</comment>
<dbReference type="InterPro" id="IPR036366">
    <property type="entry name" value="PGBDSf"/>
</dbReference>
<evidence type="ECO:0000259" key="2">
    <source>
        <dbReference type="Pfam" id="PF01471"/>
    </source>
</evidence>
<evidence type="ECO:0000256" key="1">
    <source>
        <dbReference type="SAM" id="SignalP"/>
    </source>
</evidence>
<accession>A0ABV8KU94</accession>
<feature type="domain" description="Peptidoglycan binding-like" evidence="2">
    <location>
        <begin position="105"/>
        <end position="141"/>
    </location>
</feature>
<feature type="signal peptide" evidence="1">
    <location>
        <begin position="1"/>
        <end position="34"/>
    </location>
</feature>
<protein>
    <submittedName>
        <fullName evidence="3">Peptidoglycan-binding protein</fullName>
    </submittedName>
</protein>
<dbReference type="InterPro" id="IPR002477">
    <property type="entry name" value="Peptidoglycan-bd-like"/>
</dbReference>
<evidence type="ECO:0000313" key="3">
    <source>
        <dbReference type="EMBL" id="MFC4109729.1"/>
    </source>
</evidence>
<name>A0ABV8KU94_9ACTN</name>
<gene>
    <name evidence="3" type="ORF">ACFOX0_27845</name>
</gene>
<dbReference type="SUPFAM" id="SSF47090">
    <property type="entry name" value="PGBD-like"/>
    <property type="match status" value="2"/>
</dbReference>
<reference evidence="4" key="1">
    <citation type="journal article" date="2019" name="Int. J. Syst. Evol. Microbiol.">
        <title>The Global Catalogue of Microorganisms (GCM) 10K type strain sequencing project: providing services to taxonomists for standard genome sequencing and annotation.</title>
        <authorList>
            <consortium name="The Broad Institute Genomics Platform"/>
            <consortium name="The Broad Institute Genome Sequencing Center for Infectious Disease"/>
            <person name="Wu L."/>
            <person name="Ma J."/>
        </authorList>
    </citation>
    <scope>NUCLEOTIDE SEQUENCE [LARGE SCALE GENOMIC DNA]</scope>
    <source>
        <strain evidence="4">2902at01</strain>
    </source>
</reference>
<dbReference type="Gene3D" id="1.10.101.10">
    <property type="entry name" value="PGBD-like superfamily/PGBD"/>
    <property type="match status" value="2"/>
</dbReference>
<keyword evidence="1" id="KW-0732">Signal</keyword>
<sequence>MQSLLRRPGTVARLLAVLVTVTLAGLVSSTPAQAVDSTTTLQKNLVGIGYLATSGVDGQYGPQTTAAVKSFQHDNGLAEDGDYGSRTELALHNKIKEVQRVAGVSADGAYGPNTTAAVRSYQSGHGLTADGIAGGNTMSKMGVARTVWITAQNKIVQHGWTVSAQFNCLNQLWIHESNWKVYATNPSSGAYGIPQSLPGSKMGAAGSDWQTNPATQIEWGEDYIKSRYGTPCAAWSFWQAQSPHWY</sequence>
<proteinExistence type="predicted"/>